<evidence type="ECO:0000313" key="3">
    <source>
        <dbReference type="Proteomes" id="UP000729402"/>
    </source>
</evidence>
<organism evidence="2 3">
    <name type="scientific">Zizania palustris</name>
    <name type="common">Northern wild rice</name>
    <dbReference type="NCBI Taxonomy" id="103762"/>
    <lineage>
        <taxon>Eukaryota</taxon>
        <taxon>Viridiplantae</taxon>
        <taxon>Streptophyta</taxon>
        <taxon>Embryophyta</taxon>
        <taxon>Tracheophyta</taxon>
        <taxon>Spermatophyta</taxon>
        <taxon>Magnoliopsida</taxon>
        <taxon>Liliopsida</taxon>
        <taxon>Poales</taxon>
        <taxon>Poaceae</taxon>
        <taxon>BOP clade</taxon>
        <taxon>Oryzoideae</taxon>
        <taxon>Oryzeae</taxon>
        <taxon>Zizaniinae</taxon>
        <taxon>Zizania</taxon>
    </lineage>
</organism>
<dbReference type="AlphaFoldDB" id="A0A8J5SAA9"/>
<name>A0A8J5SAA9_ZIZPA</name>
<accession>A0A8J5SAA9</accession>
<reference evidence="2" key="2">
    <citation type="submission" date="2021-02" db="EMBL/GenBank/DDBJ databases">
        <authorList>
            <person name="Kimball J.A."/>
            <person name="Haas M.W."/>
            <person name="Macchietto M."/>
            <person name="Kono T."/>
            <person name="Duquette J."/>
            <person name="Shao M."/>
        </authorList>
    </citation>
    <scope>NUCLEOTIDE SEQUENCE</scope>
    <source>
        <tissue evidence="2">Fresh leaf tissue</tissue>
    </source>
</reference>
<evidence type="ECO:0000256" key="1">
    <source>
        <dbReference type="SAM" id="MobiDB-lite"/>
    </source>
</evidence>
<evidence type="ECO:0000313" key="2">
    <source>
        <dbReference type="EMBL" id="KAG8067903.1"/>
    </source>
</evidence>
<feature type="compositionally biased region" description="Polar residues" evidence="1">
    <location>
        <begin position="137"/>
        <end position="148"/>
    </location>
</feature>
<feature type="region of interest" description="Disordered" evidence="1">
    <location>
        <begin position="137"/>
        <end position="185"/>
    </location>
</feature>
<comment type="caution">
    <text evidence="2">The sequence shown here is derived from an EMBL/GenBank/DDBJ whole genome shotgun (WGS) entry which is preliminary data.</text>
</comment>
<gene>
    <name evidence="2" type="ORF">GUJ93_ZPchr0005g15353</name>
</gene>
<sequence length="185" mass="19217">MTIHIDLSIYTPFCSTNFTHNKDQEKGQMATISYFLLALFLSNSHGLIATPVAQVVGGGGSFLNHNLAPLVSGVVTKKDVPGGSDPIHHKVVPGQGTPAPPSDMHELHMSNHKAAPRVVPSQSDLLYSSVDVGGLDTTSLPSVSSVRTRTLVPPSGPSNGHNKGGPGDNNTPTPPSSDVIGIGRS</sequence>
<proteinExistence type="predicted"/>
<reference evidence="2" key="1">
    <citation type="journal article" date="2021" name="bioRxiv">
        <title>Whole Genome Assembly and Annotation of Northern Wild Rice, Zizania palustris L., Supports a Whole Genome Duplication in the Zizania Genus.</title>
        <authorList>
            <person name="Haas M."/>
            <person name="Kono T."/>
            <person name="Macchietto M."/>
            <person name="Millas R."/>
            <person name="McGilp L."/>
            <person name="Shao M."/>
            <person name="Duquette J."/>
            <person name="Hirsch C.N."/>
            <person name="Kimball J."/>
        </authorList>
    </citation>
    <scope>NUCLEOTIDE SEQUENCE</scope>
    <source>
        <tissue evidence="2">Fresh leaf tissue</tissue>
    </source>
</reference>
<protein>
    <submittedName>
        <fullName evidence="2">Uncharacterized protein</fullName>
    </submittedName>
</protein>
<keyword evidence="3" id="KW-1185">Reference proteome</keyword>
<dbReference type="EMBL" id="JAAALK010000284">
    <property type="protein sequence ID" value="KAG8067903.1"/>
    <property type="molecule type" value="Genomic_DNA"/>
</dbReference>
<dbReference type="Proteomes" id="UP000729402">
    <property type="component" value="Unassembled WGS sequence"/>
</dbReference>